<protein>
    <submittedName>
        <fullName evidence="2">Coiled-coil domain containing 57</fullName>
    </submittedName>
</protein>
<dbReference type="EMBL" id="ABDC03019685">
    <property type="status" value="NOT_ANNOTATED_CDS"/>
    <property type="molecule type" value="Genomic_DNA"/>
</dbReference>
<dbReference type="GO" id="GO:0060271">
    <property type="term" value="P:cilium assembly"/>
    <property type="evidence" value="ECO:0007669"/>
    <property type="project" value="TreeGrafter"/>
</dbReference>
<feature type="compositionally biased region" description="Pro residues" evidence="1">
    <location>
        <begin position="10"/>
        <end position="23"/>
    </location>
</feature>
<dbReference type="GO" id="GO:0005876">
    <property type="term" value="C:spindle microtubule"/>
    <property type="evidence" value="ECO:0007669"/>
    <property type="project" value="TreeGrafter"/>
</dbReference>
<dbReference type="GO" id="GO:0005814">
    <property type="term" value="C:centriole"/>
    <property type="evidence" value="ECO:0007669"/>
    <property type="project" value="TreeGrafter"/>
</dbReference>
<sequence>AQAEGQGQVPVPPRPGPQPPRTPSVPQLQRKLREAARRILSLHLEKEQLIEMGNRLRADRGHAEGKPPRHPLPPTPEPQRPGVAPEAPPDRGRHGGESRPHVTAQDTNHAKKESFSEYPGKSRPHSTQTVGRNGTPRGREKQHRSPTVTCRSTHQKENRSPKPPQALEFPEEDRCHTHRSSSLASSSLQDTWKLLDLGSSPSGLTSQDDSPA</sequence>
<dbReference type="EMBL" id="ABDC03019684">
    <property type="status" value="NOT_ANNOTATED_CDS"/>
    <property type="molecule type" value="Genomic_DNA"/>
</dbReference>
<dbReference type="GO" id="GO:0007020">
    <property type="term" value="P:microtubule nucleation"/>
    <property type="evidence" value="ECO:0007669"/>
    <property type="project" value="TreeGrafter"/>
</dbReference>
<dbReference type="EMBL" id="ABDC03019690">
    <property type="status" value="NOT_ANNOTATED_CDS"/>
    <property type="molecule type" value="Genomic_DNA"/>
</dbReference>
<dbReference type="Proteomes" id="UP000694394">
    <property type="component" value="Chromosome 16"/>
</dbReference>
<dbReference type="PANTHER" id="PTHR46725">
    <property type="entry name" value="COILED-COIL DOMAIN-CONTAINING PROTEIN 57"/>
    <property type="match status" value="1"/>
</dbReference>
<dbReference type="GO" id="GO:0034451">
    <property type="term" value="C:centriolar satellite"/>
    <property type="evidence" value="ECO:0007669"/>
    <property type="project" value="TreeGrafter"/>
</dbReference>
<gene>
    <name evidence="2" type="primary">CCDC57</name>
</gene>
<proteinExistence type="predicted"/>
<reference evidence="2" key="1">
    <citation type="submission" date="2016-12" db="EMBL/GenBank/DDBJ databases">
        <title>Mouse lemur reference genome and diversity panel.</title>
        <authorList>
            <person name="Harris R."/>
            <person name="Larsen P."/>
            <person name="Liu Y."/>
            <person name="Hughes D.S."/>
            <person name="Murali S."/>
            <person name="Raveendran M."/>
            <person name="Korchina V."/>
            <person name="Wang M."/>
            <person name="Jhangiani S."/>
            <person name="Bandaranaike D."/>
            <person name="Bellair M."/>
            <person name="Blankenburg K."/>
            <person name="Chao H."/>
            <person name="Dahdouli M."/>
            <person name="Dinh H."/>
            <person name="Doddapaneni H."/>
            <person name="English A."/>
            <person name="Firestine M."/>
            <person name="Gnanaolivu R."/>
            <person name="Gross S."/>
            <person name="Hernandez B."/>
            <person name="Javaid M."/>
            <person name="Jayaseelan J."/>
            <person name="Jones J."/>
            <person name="Khan Z."/>
            <person name="Kovar C."/>
            <person name="Kurapati P."/>
            <person name="Le B."/>
            <person name="Lee S."/>
            <person name="Li M."/>
            <person name="Mathew T."/>
            <person name="Narasimhan A."/>
            <person name="Ngo D."/>
            <person name="Nguyen L."/>
            <person name="Okwuonu G."/>
            <person name="Ongeri F."/>
            <person name="Osuji N."/>
            <person name="Pu L.-L."/>
            <person name="Puazo M."/>
            <person name="Quiroz J."/>
            <person name="Raj R."/>
            <person name="Rajbhandari K."/>
            <person name="Reid J.G."/>
            <person name="Santibanez J."/>
            <person name="Sexton D."/>
            <person name="Skinner E."/>
            <person name="Vee V."/>
            <person name="Weissenberger G."/>
            <person name="Wu Y."/>
            <person name="Xin Y."/>
            <person name="Han Y."/>
            <person name="Campbell C."/>
            <person name="Brown A."/>
            <person name="Sullivan B."/>
            <person name="Shelton J."/>
            <person name="Brown S."/>
            <person name="Dudchenko O."/>
            <person name="Machol I."/>
            <person name="Durand N."/>
            <person name="Shamim M."/>
            <person name="Lieberman A."/>
            <person name="Muzny D.M."/>
            <person name="Richards S."/>
            <person name="Yoder A."/>
            <person name="Worley K.C."/>
            <person name="Rogers J."/>
            <person name="Gibbs R.A."/>
        </authorList>
    </citation>
    <scope>NUCLEOTIDE SEQUENCE [LARGE SCALE GENOMIC DNA]</scope>
</reference>
<dbReference type="EMBL" id="ABDC03019691">
    <property type="status" value="NOT_ANNOTATED_CDS"/>
    <property type="molecule type" value="Genomic_DNA"/>
</dbReference>
<dbReference type="EMBL" id="ABDC03019686">
    <property type="status" value="NOT_ANNOTATED_CDS"/>
    <property type="molecule type" value="Genomic_DNA"/>
</dbReference>
<evidence type="ECO:0000256" key="1">
    <source>
        <dbReference type="SAM" id="MobiDB-lite"/>
    </source>
</evidence>
<dbReference type="GO" id="GO:0045931">
    <property type="term" value="P:positive regulation of mitotic cell cycle"/>
    <property type="evidence" value="ECO:0007669"/>
    <property type="project" value="TreeGrafter"/>
</dbReference>
<reference evidence="2" key="2">
    <citation type="submission" date="2025-08" db="UniProtKB">
        <authorList>
            <consortium name="Ensembl"/>
        </authorList>
    </citation>
    <scope>IDENTIFICATION</scope>
</reference>
<dbReference type="AlphaFoldDB" id="A0A8C5XU95"/>
<dbReference type="GO" id="GO:0007099">
    <property type="term" value="P:centriole replication"/>
    <property type="evidence" value="ECO:0007669"/>
    <property type="project" value="TreeGrafter"/>
</dbReference>
<dbReference type="EMBL" id="ABDC03019682">
    <property type="status" value="NOT_ANNOTATED_CDS"/>
    <property type="molecule type" value="Genomic_DNA"/>
</dbReference>
<dbReference type="EMBL" id="ABDC03019688">
    <property type="status" value="NOT_ANNOTATED_CDS"/>
    <property type="molecule type" value="Genomic_DNA"/>
</dbReference>
<evidence type="ECO:0000313" key="3">
    <source>
        <dbReference type="Proteomes" id="UP000694394"/>
    </source>
</evidence>
<name>A0A8C5XU95_MICMU</name>
<accession>A0A8C5XU95</accession>
<dbReference type="PANTHER" id="PTHR46725:SF1">
    <property type="entry name" value="COILED-COIL DOMAIN-CONTAINING PROTEIN 57"/>
    <property type="match status" value="1"/>
</dbReference>
<feature type="region of interest" description="Disordered" evidence="1">
    <location>
        <begin position="1"/>
        <end position="32"/>
    </location>
</feature>
<feature type="region of interest" description="Disordered" evidence="1">
    <location>
        <begin position="53"/>
        <end position="188"/>
    </location>
</feature>
<organism evidence="2 3">
    <name type="scientific">Microcebus murinus</name>
    <name type="common">Gray mouse lemur</name>
    <name type="synonym">Lemur murinus</name>
    <dbReference type="NCBI Taxonomy" id="30608"/>
    <lineage>
        <taxon>Eukaryota</taxon>
        <taxon>Metazoa</taxon>
        <taxon>Chordata</taxon>
        <taxon>Craniata</taxon>
        <taxon>Vertebrata</taxon>
        <taxon>Euteleostomi</taxon>
        <taxon>Mammalia</taxon>
        <taxon>Eutheria</taxon>
        <taxon>Euarchontoglires</taxon>
        <taxon>Primates</taxon>
        <taxon>Strepsirrhini</taxon>
        <taxon>Lemuriformes</taxon>
        <taxon>Cheirogaleidae</taxon>
        <taxon>Microcebus</taxon>
    </lineage>
</organism>
<dbReference type="GeneTree" id="ENSGT00940000153251"/>
<dbReference type="EMBL" id="ABDC03019689">
    <property type="status" value="NOT_ANNOTATED_CDS"/>
    <property type="molecule type" value="Genomic_DNA"/>
</dbReference>
<feature type="compositionally biased region" description="Basic and acidic residues" evidence="1">
    <location>
        <begin position="53"/>
        <end position="67"/>
    </location>
</feature>
<feature type="compositionally biased region" description="Pro residues" evidence="1">
    <location>
        <begin position="70"/>
        <end position="79"/>
    </location>
</feature>
<dbReference type="Ensembl" id="ENSMICT00000061105.1">
    <property type="protein sequence ID" value="ENSMICP00000041379.1"/>
    <property type="gene ID" value="ENSMICG00000016752.3"/>
</dbReference>
<feature type="compositionally biased region" description="Basic and acidic residues" evidence="1">
    <location>
        <begin position="88"/>
        <end position="100"/>
    </location>
</feature>
<dbReference type="EMBL" id="ABDC03019683">
    <property type="status" value="NOT_ANNOTATED_CDS"/>
    <property type="molecule type" value="Genomic_DNA"/>
</dbReference>
<reference evidence="2" key="3">
    <citation type="submission" date="2025-09" db="UniProtKB">
        <authorList>
            <consortium name="Ensembl"/>
        </authorList>
    </citation>
    <scope>IDENTIFICATION</scope>
</reference>
<dbReference type="InterPro" id="IPR042481">
    <property type="entry name" value="CCDC57"/>
</dbReference>
<evidence type="ECO:0000313" key="2">
    <source>
        <dbReference type="Ensembl" id="ENSMICP00000041379.1"/>
    </source>
</evidence>
<dbReference type="EMBL" id="ABDC03019687">
    <property type="status" value="NOT_ANNOTATED_CDS"/>
    <property type="molecule type" value="Genomic_DNA"/>
</dbReference>
<keyword evidence="3" id="KW-1185">Reference proteome</keyword>